<dbReference type="PROSITE" id="PS50994">
    <property type="entry name" value="INTEGRASE"/>
    <property type="match status" value="1"/>
</dbReference>
<evidence type="ECO:0000259" key="1">
    <source>
        <dbReference type="PROSITE" id="PS50994"/>
    </source>
</evidence>
<evidence type="ECO:0000313" key="3">
    <source>
        <dbReference type="Proteomes" id="UP000237271"/>
    </source>
</evidence>
<protein>
    <submittedName>
        <fullName evidence="2">Pol protein</fullName>
    </submittedName>
</protein>
<dbReference type="SUPFAM" id="SSF53098">
    <property type="entry name" value="Ribonuclease H-like"/>
    <property type="match status" value="1"/>
</dbReference>
<proteinExistence type="predicted"/>
<dbReference type="OrthoDB" id="110453at2759"/>
<sequence>MSQSELKSAKSLNCEQLDHIKPSCNATKESNRYVGGSFYILLEVKALACRHNEPPTSINFKWTSQNTQTNYGRFNWAKIRLFSGQSVIRVDNLSIYNPVTPLVRFLSEGKDFKLDRLSPRQRTKLHRYELADGLLHYRVDPRDPPRVVVPNDEDLKYDILLEAHDAPMSGHLGREKTYQMVSQTFWWPRMYKWVAHYVKKCDPCQRVKPSGYSLLGFTPEPSDCWKSMSLDFVFGLPADDKGNTGIFVFVCRLSKMVHFAPVRDKVTGKQAAQLFLDSVFRYHVSDRDPRFTGAFWDTLFQLLETKLTMSTADHQQTDGQTERDNRVLEDTLRGIYAEAPRS</sequence>
<comment type="caution">
    <text evidence="2">The sequence shown here is derived from an EMBL/GenBank/DDBJ whole genome shotgun (WGS) entry which is preliminary data.</text>
</comment>
<reference evidence="2 3" key="1">
    <citation type="journal article" date="2017" name="Genome Biol. Evol.">
        <title>Phytophthora megakarya and P. palmivora, closely related causal agents of cacao black pod rot, underwent increases in genome sizes and gene numbers by different mechanisms.</title>
        <authorList>
            <person name="Ali S.S."/>
            <person name="Shao J."/>
            <person name="Lary D.J."/>
            <person name="Kronmiller B."/>
            <person name="Shen D."/>
            <person name="Strem M.D."/>
            <person name="Amoako-Attah I."/>
            <person name="Akrofi A.Y."/>
            <person name="Begoude B.A."/>
            <person name="Ten Hoopen G.M."/>
            <person name="Coulibaly K."/>
            <person name="Kebe B.I."/>
            <person name="Melnick R.L."/>
            <person name="Guiltinan M.J."/>
            <person name="Tyler B.M."/>
            <person name="Meinhardt L.W."/>
            <person name="Bailey B.A."/>
        </authorList>
    </citation>
    <scope>NUCLEOTIDE SEQUENCE [LARGE SCALE GENOMIC DNA]</scope>
    <source>
        <strain evidence="3">sbr112.9</strain>
    </source>
</reference>
<organism evidence="2 3">
    <name type="scientific">Phytophthora palmivora</name>
    <dbReference type="NCBI Taxonomy" id="4796"/>
    <lineage>
        <taxon>Eukaryota</taxon>
        <taxon>Sar</taxon>
        <taxon>Stramenopiles</taxon>
        <taxon>Oomycota</taxon>
        <taxon>Peronosporomycetes</taxon>
        <taxon>Peronosporales</taxon>
        <taxon>Peronosporaceae</taxon>
        <taxon>Phytophthora</taxon>
    </lineage>
</organism>
<dbReference type="GO" id="GO:0015074">
    <property type="term" value="P:DNA integration"/>
    <property type="evidence" value="ECO:0007669"/>
    <property type="project" value="InterPro"/>
</dbReference>
<dbReference type="Proteomes" id="UP000237271">
    <property type="component" value="Unassembled WGS sequence"/>
</dbReference>
<dbReference type="InterPro" id="IPR001584">
    <property type="entry name" value="Integrase_cat-core"/>
</dbReference>
<dbReference type="InterPro" id="IPR012337">
    <property type="entry name" value="RNaseH-like_sf"/>
</dbReference>
<dbReference type="EMBL" id="NCKW01017013">
    <property type="protein sequence ID" value="POM59820.1"/>
    <property type="molecule type" value="Genomic_DNA"/>
</dbReference>
<dbReference type="InterPro" id="IPR050951">
    <property type="entry name" value="Retrovirus_Pol_polyprotein"/>
</dbReference>
<dbReference type="FunFam" id="1.10.340.70:FF:000001">
    <property type="entry name" value="Retrovirus-related Pol polyprotein from transposon gypsy-like Protein"/>
    <property type="match status" value="1"/>
</dbReference>
<evidence type="ECO:0000313" key="2">
    <source>
        <dbReference type="EMBL" id="POM59820.1"/>
    </source>
</evidence>
<dbReference type="Gene3D" id="1.10.340.70">
    <property type="match status" value="1"/>
</dbReference>
<feature type="domain" description="Integrase catalytic" evidence="1">
    <location>
        <begin position="217"/>
        <end position="342"/>
    </location>
</feature>
<keyword evidence="3" id="KW-1185">Reference proteome</keyword>
<dbReference type="InterPro" id="IPR041588">
    <property type="entry name" value="Integrase_H2C2"/>
</dbReference>
<dbReference type="Gene3D" id="3.30.420.10">
    <property type="entry name" value="Ribonuclease H-like superfamily/Ribonuclease H"/>
    <property type="match status" value="1"/>
</dbReference>
<dbReference type="PANTHER" id="PTHR37984:SF5">
    <property type="entry name" value="PROTEIN NYNRIN-LIKE"/>
    <property type="match status" value="1"/>
</dbReference>
<name>A0A2P4X2R2_9STRA</name>
<dbReference type="AlphaFoldDB" id="A0A2P4X2R2"/>
<dbReference type="GO" id="GO:0003676">
    <property type="term" value="F:nucleic acid binding"/>
    <property type="evidence" value="ECO:0007669"/>
    <property type="project" value="InterPro"/>
</dbReference>
<dbReference type="InterPro" id="IPR036397">
    <property type="entry name" value="RNaseH_sf"/>
</dbReference>
<dbReference type="Pfam" id="PF17921">
    <property type="entry name" value="Integrase_H2C2"/>
    <property type="match status" value="1"/>
</dbReference>
<accession>A0A2P4X2R2</accession>
<dbReference type="PANTHER" id="PTHR37984">
    <property type="entry name" value="PROTEIN CBG26694"/>
    <property type="match status" value="1"/>
</dbReference>
<gene>
    <name evidence="2" type="ORF">PHPALM_31395</name>
</gene>